<keyword evidence="2" id="KW-1185">Reference proteome</keyword>
<organism evidence="1 2">
    <name type="scientific">Botryobasidium botryosum (strain FD-172 SS1)</name>
    <dbReference type="NCBI Taxonomy" id="930990"/>
    <lineage>
        <taxon>Eukaryota</taxon>
        <taxon>Fungi</taxon>
        <taxon>Dikarya</taxon>
        <taxon>Basidiomycota</taxon>
        <taxon>Agaricomycotina</taxon>
        <taxon>Agaricomycetes</taxon>
        <taxon>Cantharellales</taxon>
        <taxon>Botryobasidiaceae</taxon>
        <taxon>Botryobasidium</taxon>
    </lineage>
</organism>
<proteinExistence type="predicted"/>
<dbReference type="InParanoid" id="A0A067N0A0"/>
<accession>A0A067N0A0</accession>
<reference evidence="2" key="1">
    <citation type="journal article" date="2014" name="Proc. Natl. Acad. Sci. U.S.A.">
        <title>Extensive sampling of basidiomycete genomes demonstrates inadequacy of the white-rot/brown-rot paradigm for wood decay fungi.</title>
        <authorList>
            <person name="Riley R."/>
            <person name="Salamov A.A."/>
            <person name="Brown D.W."/>
            <person name="Nagy L.G."/>
            <person name="Floudas D."/>
            <person name="Held B.W."/>
            <person name="Levasseur A."/>
            <person name="Lombard V."/>
            <person name="Morin E."/>
            <person name="Otillar R."/>
            <person name="Lindquist E.A."/>
            <person name="Sun H."/>
            <person name="LaButti K.M."/>
            <person name="Schmutz J."/>
            <person name="Jabbour D."/>
            <person name="Luo H."/>
            <person name="Baker S.E."/>
            <person name="Pisabarro A.G."/>
            <person name="Walton J.D."/>
            <person name="Blanchette R.A."/>
            <person name="Henrissat B."/>
            <person name="Martin F."/>
            <person name="Cullen D."/>
            <person name="Hibbett D.S."/>
            <person name="Grigoriev I.V."/>
        </authorList>
    </citation>
    <scope>NUCLEOTIDE SEQUENCE [LARGE SCALE GENOMIC DNA]</scope>
    <source>
        <strain evidence="2">FD-172 SS1</strain>
    </source>
</reference>
<dbReference type="EMBL" id="KL198016">
    <property type="protein sequence ID" value="KDQ21413.1"/>
    <property type="molecule type" value="Genomic_DNA"/>
</dbReference>
<dbReference type="AlphaFoldDB" id="A0A067N0A0"/>
<sequence length="164" mass="18535">MTLRAQVSVDPLRRVANSARDTNPRTVRARGPSRAHVPTSLYCKWASLPIPSWKSASKGTGEPFESRQRCCISARGQNTDSYSKHVPGEQGGARFIRAAKAFVEDSLWLPYLRRGKQGQVPTSALLHFFTRSLYTTLFATTVRRRITIRLRILVASIYVMSQRR</sequence>
<evidence type="ECO:0000313" key="1">
    <source>
        <dbReference type="EMBL" id="KDQ21413.1"/>
    </source>
</evidence>
<name>A0A067N0A0_BOTB1</name>
<evidence type="ECO:0000313" key="2">
    <source>
        <dbReference type="Proteomes" id="UP000027195"/>
    </source>
</evidence>
<gene>
    <name evidence="1" type="ORF">BOTBODRAFT_202048</name>
</gene>
<dbReference type="HOGENOM" id="CLU_1618737_0_0_1"/>
<dbReference type="Proteomes" id="UP000027195">
    <property type="component" value="Unassembled WGS sequence"/>
</dbReference>
<protein>
    <submittedName>
        <fullName evidence="1">Uncharacterized protein</fullName>
    </submittedName>
</protein>